<accession>A0A6J4H6A9</accession>
<feature type="compositionally biased region" description="Gly residues" evidence="1">
    <location>
        <begin position="31"/>
        <end position="41"/>
    </location>
</feature>
<reference evidence="2" key="1">
    <citation type="submission" date="2020-02" db="EMBL/GenBank/DDBJ databases">
        <authorList>
            <person name="Meier V. D."/>
        </authorList>
    </citation>
    <scope>NUCLEOTIDE SEQUENCE</scope>
    <source>
        <strain evidence="2">AVDCRST_MAG41</strain>
    </source>
</reference>
<feature type="compositionally biased region" description="Low complexity" evidence="1">
    <location>
        <begin position="174"/>
        <end position="196"/>
    </location>
</feature>
<feature type="non-terminal residue" evidence="2">
    <location>
        <position position="214"/>
    </location>
</feature>
<protein>
    <submittedName>
        <fullName evidence="2">Uncharacterized protein</fullName>
    </submittedName>
</protein>
<dbReference type="AlphaFoldDB" id="A0A6J4H6A9"/>
<sequence length="214" mass="21023">DRRRLAPVRPGAAHAAAGAAAAVPRPARRPGGAGRGRGARPGGDAVHDAVDRPAPGRAGPVGAAVAVEVLGGAHPGRLVARPDRAGGRRGGRHPGAVGQGLRRPARGADRVLARSPAPGPGHRHRDAGGRAAPGVRRAGRGAGPVGGRAGQPGVPGGVGQARLHRGRHGPDRGPGPARRARPAPAGPGRLAGAPDRPGGGRRAGAVPPAARRRL</sequence>
<evidence type="ECO:0000313" key="2">
    <source>
        <dbReference type="EMBL" id="CAA9213620.1"/>
    </source>
</evidence>
<feature type="compositionally biased region" description="Low complexity" evidence="1">
    <location>
        <begin position="7"/>
        <end position="25"/>
    </location>
</feature>
<dbReference type="EMBL" id="CADCTP010000009">
    <property type="protein sequence ID" value="CAA9213620.1"/>
    <property type="molecule type" value="Genomic_DNA"/>
</dbReference>
<evidence type="ECO:0000256" key="1">
    <source>
        <dbReference type="SAM" id="MobiDB-lite"/>
    </source>
</evidence>
<feature type="compositionally biased region" description="Low complexity" evidence="1">
    <location>
        <begin position="53"/>
        <end position="72"/>
    </location>
</feature>
<name>A0A6J4H6A9_9ACTN</name>
<feature type="non-terminal residue" evidence="2">
    <location>
        <position position="1"/>
    </location>
</feature>
<organism evidence="2">
    <name type="scientific">uncultured Mycobacteriales bacterium</name>
    <dbReference type="NCBI Taxonomy" id="581187"/>
    <lineage>
        <taxon>Bacteria</taxon>
        <taxon>Bacillati</taxon>
        <taxon>Actinomycetota</taxon>
        <taxon>Actinomycetes</taxon>
        <taxon>Mycobacteriales</taxon>
        <taxon>environmental samples</taxon>
    </lineage>
</organism>
<proteinExistence type="predicted"/>
<feature type="region of interest" description="Disordered" evidence="1">
    <location>
        <begin position="1"/>
        <end position="214"/>
    </location>
</feature>
<gene>
    <name evidence="2" type="ORF">AVDCRST_MAG41-113</name>
</gene>
<feature type="compositionally biased region" description="Low complexity" evidence="1">
    <location>
        <begin position="203"/>
        <end position="214"/>
    </location>
</feature>
<feature type="compositionally biased region" description="Gly residues" evidence="1">
    <location>
        <begin position="140"/>
        <end position="159"/>
    </location>
</feature>